<name>A0ABY8B4X7_9BURK</name>
<protein>
    <submittedName>
        <fullName evidence="3">DUF883 domain-containing protein</fullName>
    </submittedName>
</protein>
<evidence type="ECO:0000259" key="2">
    <source>
        <dbReference type="Pfam" id="PF19029"/>
    </source>
</evidence>
<dbReference type="PANTHER" id="PTHR35893:SF3">
    <property type="entry name" value="INNER MEMBRANE PROTEIN"/>
    <property type="match status" value="1"/>
</dbReference>
<evidence type="ECO:0000256" key="1">
    <source>
        <dbReference type="SAM" id="MobiDB-lite"/>
    </source>
</evidence>
<dbReference type="Proteomes" id="UP001216510">
    <property type="component" value="Chromosome"/>
</dbReference>
<dbReference type="PANTHER" id="PTHR35893">
    <property type="entry name" value="INNER MEMBRANE PROTEIN-RELATED"/>
    <property type="match status" value="1"/>
</dbReference>
<reference evidence="3 4" key="1">
    <citation type="submission" date="2023-02" db="EMBL/GenBank/DDBJ databases">
        <title>Gemone sequence of Telluria chitinolytica ACM 3522T.</title>
        <authorList>
            <person name="Frediansyah A."/>
            <person name="Miess H."/>
            <person name="Gross H."/>
        </authorList>
    </citation>
    <scope>NUCLEOTIDE SEQUENCE [LARGE SCALE GENOMIC DNA]</scope>
    <source>
        <strain evidence="3 4">ACM 3522</strain>
    </source>
</reference>
<feature type="domain" description="DUF883" evidence="2">
    <location>
        <begin position="98"/>
        <end position="126"/>
    </location>
</feature>
<proteinExistence type="predicted"/>
<keyword evidence="4" id="KW-1185">Reference proteome</keyword>
<dbReference type="InterPro" id="IPR010279">
    <property type="entry name" value="YqjD/ElaB"/>
</dbReference>
<accession>A0ABY8B4X7</accession>
<evidence type="ECO:0000313" key="4">
    <source>
        <dbReference type="Proteomes" id="UP001216510"/>
    </source>
</evidence>
<dbReference type="EMBL" id="CP119083">
    <property type="protein sequence ID" value="WEF31002.1"/>
    <property type="molecule type" value="Genomic_DNA"/>
</dbReference>
<sequence>MDQTNNLEGTGGTKGNGSSNGSTYTPGDVTVARDRLMSDLKKTISDAEQWLRGAASSNADDIGEARTKMQETLRSAKTNLLTLEDSVVARAKLAAQSTDTYVHDNPWKAVIVGGVVGLLLGVIVSRD</sequence>
<evidence type="ECO:0000313" key="3">
    <source>
        <dbReference type="EMBL" id="WEF31002.1"/>
    </source>
</evidence>
<feature type="compositionally biased region" description="Low complexity" evidence="1">
    <location>
        <begin position="16"/>
        <end position="27"/>
    </location>
</feature>
<feature type="region of interest" description="Disordered" evidence="1">
    <location>
        <begin position="1"/>
        <end position="29"/>
    </location>
</feature>
<dbReference type="RefSeq" id="WP_277413793.1">
    <property type="nucleotide sequence ID" value="NZ_CP119083.1"/>
</dbReference>
<gene>
    <name evidence="3" type="ORF">PX653_16160</name>
</gene>
<dbReference type="Pfam" id="PF19029">
    <property type="entry name" value="DUF883_C"/>
    <property type="match status" value="1"/>
</dbReference>
<dbReference type="InterPro" id="IPR043605">
    <property type="entry name" value="DUF883_C"/>
</dbReference>
<organism evidence="3 4">
    <name type="scientific">Pseudoduganella chitinolytica</name>
    <dbReference type="NCBI Taxonomy" id="34070"/>
    <lineage>
        <taxon>Bacteria</taxon>
        <taxon>Pseudomonadati</taxon>
        <taxon>Pseudomonadota</taxon>
        <taxon>Betaproteobacteria</taxon>
        <taxon>Burkholderiales</taxon>
        <taxon>Oxalobacteraceae</taxon>
        <taxon>Telluria group</taxon>
        <taxon>Pseudoduganella</taxon>
    </lineage>
</organism>